<reference evidence="2 3" key="1">
    <citation type="submission" date="2013-03" db="EMBL/GenBank/DDBJ databases">
        <title>The Genome Sequence of Exophiala aquamarina CBS 119918.</title>
        <authorList>
            <consortium name="The Broad Institute Genomics Platform"/>
            <person name="Cuomo C."/>
            <person name="de Hoog S."/>
            <person name="Gorbushina A."/>
            <person name="Walker B."/>
            <person name="Young S.K."/>
            <person name="Zeng Q."/>
            <person name="Gargeya S."/>
            <person name="Fitzgerald M."/>
            <person name="Haas B."/>
            <person name="Abouelleil A."/>
            <person name="Allen A.W."/>
            <person name="Alvarado L."/>
            <person name="Arachchi H.M."/>
            <person name="Berlin A.M."/>
            <person name="Chapman S.B."/>
            <person name="Gainer-Dewar J."/>
            <person name="Goldberg J."/>
            <person name="Griggs A."/>
            <person name="Gujja S."/>
            <person name="Hansen M."/>
            <person name="Howarth C."/>
            <person name="Imamovic A."/>
            <person name="Ireland A."/>
            <person name="Larimer J."/>
            <person name="McCowan C."/>
            <person name="Murphy C."/>
            <person name="Pearson M."/>
            <person name="Poon T.W."/>
            <person name="Priest M."/>
            <person name="Roberts A."/>
            <person name="Saif S."/>
            <person name="Shea T."/>
            <person name="Sisk P."/>
            <person name="Sykes S."/>
            <person name="Wortman J."/>
            <person name="Nusbaum C."/>
            <person name="Birren B."/>
        </authorList>
    </citation>
    <scope>NUCLEOTIDE SEQUENCE [LARGE SCALE GENOMIC DNA]</scope>
    <source>
        <strain evidence="2 3">CBS 119918</strain>
    </source>
</reference>
<dbReference type="GeneID" id="25276202"/>
<proteinExistence type="predicted"/>
<feature type="non-terminal residue" evidence="2">
    <location>
        <position position="1"/>
    </location>
</feature>
<gene>
    <name evidence="2" type="ORF">A1O9_01255</name>
</gene>
<dbReference type="RefSeq" id="XP_013265868.1">
    <property type="nucleotide sequence ID" value="XM_013410414.1"/>
</dbReference>
<evidence type="ECO:0000313" key="2">
    <source>
        <dbReference type="EMBL" id="KEF63278.1"/>
    </source>
</evidence>
<name>A0A072PVE0_9EURO</name>
<evidence type="ECO:0000313" key="3">
    <source>
        <dbReference type="Proteomes" id="UP000027920"/>
    </source>
</evidence>
<evidence type="ECO:0000256" key="1">
    <source>
        <dbReference type="SAM" id="MobiDB-lite"/>
    </source>
</evidence>
<dbReference type="HOGENOM" id="CLU_1057673_0_0_1"/>
<dbReference type="AlphaFoldDB" id="A0A072PVE0"/>
<protein>
    <submittedName>
        <fullName evidence="2">Uncharacterized protein</fullName>
    </submittedName>
</protein>
<organism evidence="2 3">
    <name type="scientific">Exophiala aquamarina CBS 119918</name>
    <dbReference type="NCBI Taxonomy" id="1182545"/>
    <lineage>
        <taxon>Eukaryota</taxon>
        <taxon>Fungi</taxon>
        <taxon>Dikarya</taxon>
        <taxon>Ascomycota</taxon>
        <taxon>Pezizomycotina</taxon>
        <taxon>Eurotiomycetes</taxon>
        <taxon>Chaetothyriomycetidae</taxon>
        <taxon>Chaetothyriales</taxon>
        <taxon>Herpotrichiellaceae</taxon>
        <taxon>Exophiala</taxon>
    </lineage>
</organism>
<accession>A0A072PVE0</accession>
<keyword evidence="3" id="KW-1185">Reference proteome</keyword>
<feature type="region of interest" description="Disordered" evidence="1">
    <location>
        <begin position="191"/>
        <end position="212"/>
    </location>
</feature>
<dbReference type="Proteomes" id="UP000027920">
    <property type="component" value="Unassembled WGS sequence"/>
</dbReference>
<comment type="caution">
    <text evidence="2">The sequence shown here is derived from an EMBL/GenBank/DDBJ whole genome shotgun (WGS) entry which is preliminary data.</text>
</comment>
<feature type="non-terminal residue" evidence="2">
    <location>
        <position position="212"/>
    </location>
</feature>
<dbReference type="VEuPathDB" id="FungiDB:A1O9_01255"/>
<sequence>PLSYVAISALAYGVAAQTASFANTTWGSAVVGTVWPIHWTVGDGTPVSLFLGNDTWQWNIFANEPAALLTYEWTVSLPPGAVPGEYHIGLVQRNQLTASPLFAITLPPVESSTTSWTSWPTISPSANATLISASLDPTVTVTYWDHACGCSKTSAMASPTAPATNLPGTQYSWWDEHCGCTKSAVVPVPTAAPGSNWTTPAPTANVPPAPPP</sequence>
<dbReference type="OrthoDB" id="4156344at2759"/>
<dbReference type="EMBL" id="AMGV01000001">
    <property type="protein sequence ID" value="KEF63278.1"/>
    <property type="molecule type" value="Genomic_DNA"/>
</dbReference>